<sequence>MDHRDRGELARQEWQDSGGRTDPATPWPADPYSRPDGTYRTPSRRRARGRGAPDPVDSYTPSWARESTEPLQPGAARPYADTSGWSADAEPERRDGGRHHRADRAAEPVAETGPVADTGPAGRRRVAPEVAWDSSGDYWRNSGGTNADPAGDETAGGETADDHWRGSGGSVGWRRGAATGATDTGTDPSGGTGTSGRTDPSGTGTSDATGLGGGGGSGGFTGTPATGRRAARRAGGGRHSDEPDDWAAAAPTSGWIAAAPTTTGGWVDAPTSGGWIADAPTSGGWAAAAPTTGAGANGGVLGERSTAPRRGRRRRAEADDDPTAVPTSGWGVGAADPPSGETGRHDRPNRADTAVNWLDGLDGSRPGRRSRAGAPGGDRERTAPDGAAPRAPGRRRRAEPAAGEAEDSTGSAQPVGRQRSRHRAADETTPATEQPESTGRTPETEESRATARWVRSPSESDPDSGTGRRSRRSDQGGATARRRVREPDAEPIRSDQGGATARRRVREPDAEPVRRDRDAGPVRRVGDDRAGRGRHADPGPEARAEAPGWRTDPGPWDRLTDTGMIDRVTDPEPPGGSGAGRRRDRGGETGQWDGFTDTGQWDRFTDTTEWRHGELAGLARDTGPGRENTADGGSGQAGRTEPDGGDAFWSGTRLAGDDPRWMGIPESAPRSPAVAYPPLPDRPVSPARRTGDSVSPPRRRAATASASASAPVRGRAGAVGSTRSVSGAGTTTRRRPATGNPLPSATRTGRPSPLSRRLEDDLLDPQPSGPLTAVLYTAAWYAVAVLAVFVWVLTLDASVPVDCVPGTAGACESERSQAISALLAGTPRFLAALATGLVVAALMRWFNRTWRAVTVGLSAAVVGGGLSTVIFSAISGQPLG</sequence>
<feature type="compositionally biased region" description="Low complexity" evidence="1">
    <location>
        <begin position="195"/>
        <end position="209"/>
    </location>
</feature>
<feature type="compositionally biased region" description="Polar residues" evidence="1">
    <location>
        <begin position="429"/>
        <end position="441"/>
    </location>
</feature>
<dbReference type="Proteomes" id="UP000646749">
    <property type="component" value="Unassembled WGS sequence"/>
</dbReference>
<feature type="transmembrane region" description="Helical" evidence="2">
    <location>
        <begin position="773"/>
        <end position="793"/>
    </location>
</feature>
<feature type="compositionally biased region" description="Low complexity" evidence="1">
    <location>
        <begin position="702"/>
        <end position="713"/>
    </location>
</feature>
<evidence type="ECO:0000313" key="4">
    <source>
        <dbReference type="Proteomes" id="UP000646749"/>
    </source>
</evidence>
<feature type="compositionally biased region" description="Basic and acidic residues" evidence="1">
    <location>
        <begin position="603"/>
        <end position="614"/>
    </location>
</feature>
<keyword evidence="2" id="KW-0812">Transmembrane</keyword>
<evidence type="ECO:0000256" key="1">
    <source>
        <dbReference type="SAM" id="MobiDB-lite"/>
    </source>
</evidence>
<organism evidence="3 4">
    <name type="scientific">Plantactinospora endophytica</name>
    <dbReference type="NCBI Taxonomy" id="673535"/>
    <lineage>
        <taxon>Bacteria</taxon>
        <taxon>Bacillati</taxon>
        <taxon>Actinomycetota</taxon>
        <taxon>Actinomycetes</taxon>
        <taxon>Micromonosporales</taxon>
        <taxon>Micromonosporaceae</taxon>
        <taxon>Plantactinospora</taxon>
    </lineage>
</organism>
<accession>A0ABQ4E2W0</accession>
<feature type="compositionally biased region" description="Basic and acidic residues" evidence="1">
    <location>
        <begin position="506"/>
        <end position="544"/>
    </location>
</feature>
<name>A0ABQ4E2W0_9ACTN</name>
<keyword evidence="4" id="KW-1185">Reference proteome</keyword>
<protein>
    <submittedName>
        <fullName evidence="3">Uncharacterized protein</fullName>
    </submittedName>
</protein>
<feature type="compositionally biased region" description="Low complexity" evidence="1">
    <location>
        <begin position="172"/>
        <end position="187"/>
    </location>
</feature>
<keyword evidence="2" id="KW-1133">Transmembrane helix</keyword>
<comment type="caution">
    <text evidence="3">The sequence shown here is derived from an EMBL/GenBank/DDBJ whole genome shotgun (WGS) entry which is preliminary data.</text>
</comment>
<keyword evidence="2" id="KW-0472">Membrane</keyword>
<feature type="transmembrane region" description="Helical" evidence="2">
    <location>
        <begin position="852"/>
        <end position="874"/>
    </location>
</feature>
<feature type="compositionally biased region" description="Basic and acidic residues" evidence="1">
    <location>
        <begin position="1"/>
        <end position="14"/>
    </location>
</feature>
<dbReference type="RefSeq" id="WP_203867548.1">
    <property type="nucleotide sequence ID" value="NZ_BONW01000019.1"/>
</dbReference>
<reference evidence="3 4" key="1">
    <citation type="submission" date="2021-01" db="EMBL/GenBank/DDBJ databases">
        <title>Whole genome shotgun sequence of Plantactinospora endophytica NBRC 110450.</title>
        <authorList>
            <person name="Komaki H."/>
            <person name="Tamura T."/>
        </authorList>
    </citation>
    <scope>NUCLEOTIDE SEQUENCE [LARGE SCALE GENOMIC DNA]</scope>
    <source>
        <strain evidence="3 4">NBRC 110450</strain>
    </source>
</reference>
<feature type="compositionally biased region" description="Low complexity" evidence="1">
    <location>
        <begin position="277"/>
        <end position="294"/>
    </location>
</feature>
<gene>
    <name evidence="3" type="ORF">Pen02_39680</name>
</gene>
<feature type="compositionally biased region" description="Gly residues" evidence="1">
    <location>
        <begin position="210"/>
        <end position="221"/>
    </location>
</feature>
<proteinExistence type="predicted"/>
<feature type="region of interest" description="Disordered" evidence="1">
    <location>
        <begin position="1"/>
        <end position="763"/>
    </location>
</feature>
<evidence type="ECO:0000256" key="2">
    <source>
        <dbReference type="SAM" id="Phobius"/>
    </source>
</evidence>
<dbReference type="EMBL" id="BONW01000019">
    <property type="protein sequence ID" value="GIG89032.1"/>
    <property type="molecule type" value="Genomic_DNA"/>
</dbReference>
<evidence type="ECO:0000313" key="3">
    <source>
        <dbReference type="EMBL" id="GIG89032.1"/>
    </source>
</evidence>